<protein>
    <recommendedName>
        <fullName evidence="2">Nucleoid-associated protein</fullName>
    </recommendedName>
</protein>
<reference evidence="1" key="1">
    <citation type="journal article" date="2012" name="PLoS ONE">
        <title>Gene sets for utilization of primary and secondary nutrition supplies in the distal gut of endangered iberian lynx.</title>
        <authorList>
            <person name="Alcaide M."/>
            <person name="Messina E."/>
            <person name="Richter M."/>
            <person name="Bargiela R."/>
            <person name="Peplies J."/>
            <person name="Huws S.A."/>
            <person name="Newbold C.J."/>
            <person name="Golyshin P.N."/>
            <person name="Simon M.A."/>
            <person name="Lopez G."/>
            <person name="Yakimov M.M."/>
            <person name="Ferrer M."/>
        </authorList>
    </citation>
    <scope>NUCLEOTIDE SEQUENCE</scope>
</reference>
<sequence length="342" mass="40246">MNHLLLGKLDKFVVHYVGNKTNGKELRLSNGLVPFEKIEVYIKGLLNKNFKLEELYRFYFIPELTLNPVYQFVRSMFEDPEAFIEQSQHTAQYLYDHSLHPQIKSGELCCSYFKDCEWNGKPVEVLAMMKFENKDTFLKIYSKGENFEVESERGINVNKLDKGCLIINLEEEKGYIVAIVDHTNPGSEAKYWTDDFLHVRPRRDSFNQTQNMLSICKSFVAQMPTENGKLDKANFINRSVEALKEEQVDVHAFAEQVFEKPHLVSEFRQFKETYQKKRDIEIDDTFTPDGHALKRAATGTMTTIKLDRNFDIHIHGGEQYIVRGYDEEKKMYYYQLFFQEER</sequence>
<dbReference type="AlphaFoldDB" id="J9G9T2"/>
<accession>J9G9T2</accession>
<dbReference type="InterPro" id="IPR007358">
    <property type="entry name" value="Nucleoid_associated_NdpA"/>
</dbReference>
<dbReference type="EMBL" id="AMCI01005399">
    <property type="protein sequence ID" value="EJW96209.1"/>
    <property type="molecule type" value="Genomic_DNA"/>
</dbReference>
<organism evidence="1">
    <name type="scientific">gut metagenome</name>
    <dbReference type="NCBI Taxonomy" id="749906"/>
    <lineage>
        <taxon>unclassified sequences</taxon>
        <taxon>metagenomes</taxon>
        <taxon>organismal metagenomes</taxon>
    </lineage>
</organism>
<evidence type="ECO:0000313" key="1">
    <source>
        <dbReference type="EMBL" id="EJW96209.1"/>
    </source>
</evidence>
<evidence type="ECO:0008006" key="2">
    <source>
        <dbReference type="Google" id="ProtNLM"/>
    </source>
</evidence>
<name>J9G9T2_9ZZZZ</name>
<comment type="caution">
    <text evidence="1">The sequence shown here is derived from an EMBL/GenBank/DDBJ whole genome shotgun (WGS) entry which is preliminary data.</text>
</comment>
<gene>
    <name evidence="1" type="ORF">EVA_15685</name>
</gene>
<dbReference type="GO" id="GO:0009295">
    <property type="term" value="C:nucleoid"/>
    <property type="evidence" value="ECO:0007669"/>
    <property type="project" value="InterPro"/>
</dbReference>
<proteinExistence type="predicted"/>
<dbReference type="Pfam" id="PF04245">
    <property type="entry name" value="NA37"/>
    <property type="match status" value="1"/>
</dbReference>